<dbReference type="PROSITE" id="PS51257">
    <property type="entry name" value="PROKAR_LIPOPROTEIN"/>
    <property type="match status" value="1"/>
</dbReference>
<reference evidence="2" key="1">
    <citation type="submission" date="2014-09" db="EMBL/GenBank/DDBJ databases">
        <title>Genome sequence of the luminous mushroom Mycena chlorophos for searching fungal bioluminescence genes.</title>
        <authorList>
            <person name="Tanaka Y."/>
            <person name="Kasuga D."/>
            <person name="Oba Y."/>
            <person name="Hase S."/>
            <person name="Sato K."/>
            <person name="Oba Y."/>
            <person name="Sakakibara Y."/>
        </authorList>
    </citation>
    <scope>NUCLEOTIDE SEQUENCE</scope>
</reference>
<dbReference type="InterPro" id="IPR011659">
    <property type="entry name" value="WD40"/>
</dbReference>
<gene>
    <name evidence="2" type="ORF">MCHLO_06604</name>
</gene>
<organism evidence="2 3">
    <name type="scientific">Mycena chlorophos</name>
    <name type="common">Agaric fungus</name>
    <name type="synonym">Agaricus chlorophos</name>
    <dbReference type="NCBI Taxonomy" id="658473"/>
    <lineage>
        <taxon>Eukaryota</taxon>
        <taxon>Fungi</taxon>
        <taxon>Dikarya</taxon>
        <taxon>Basidiomycota</taxon>
        <taxon>Agaricomycotina</taxon>
        <taxon>Agaricomycetes</taxon>
        <taxon>Agaricomycetidae</taxon>
        <taxon>Agaricales</taxon>
        <taxon>Marasmiineae</taxon>
        <taxon>Mycenaceae</taxon>
        <taxon>Mycena</taxon>
    </lineage>
</organism>
<keyword evidence="1" id="KW-0732">Signal</keyword>
<dbReference type="EMBL" id="DF845436">
    <property type="protein sequence ID" value="GAT49280.1"/>
    <property type="molecule type" value="Genomic_DNA"/>
</dbReference>
<dbReference type="Proteomes" id="UP000815677">
    <property type="component" value="Unassembled WGS sequence"/>
</dbReference>
<evidence type="ECO:0000313" key="3">
    <source>
        <dbReference type="Proteomes" id="UP000815677"/>
    </source>
</evidence>
<dbReference type="PANTHER" id="PTHR32161">
    <property type="entry name" value="DPP6 N-TERMINAL DOMAIN-LIKE PROTEIN"/>
    <property type="match status" value="1"/>
</dbReference>
<dbReference type="PANTHER" id="PTHR32161:SF8">
    <property type="entry name" value="DPP6 N-TERMINAL DOMAIN-LIKE PROTEIN"/>
    <property type="match status" value="1"/>
</dbReference>
<protein>
    <submittedName>
        <fullName evidence="2">Tat pathway signal sequence domain-containing protein</fullName>
    </submittedName>
</protein>
<dbReference type="Gene3D" id="2.120.10.60">
    <property type="entry name" value="Tricorn protease N-terminal domain"/>
    <property type="match status" value="1"/>
</dbReference>
<name>A0ABQ0LDS2_MYCCL</name>
<dbReference type="SUPFAM" id="SSF82171">
    <property type="entry name" value="DPP6 N-terminal domain-like"/>
    <property type="match status" value="2"/>
</dbReference>
<feature type="chain" id="PRO_5045869101" evidence="1">
    <location>
        <begin position="21"/>
        <end position="681"/>
    </location>
</feature>
<sequence>MRLLTASLLSLAAGSGLVAASGCPCAIPATNAAPGCPYAAQAPSADVLPLRARGPAANGKRGVMYHNRIAPNGAQLYIANADGTDAHELMPNQSWAMDYHANWSPDGKWIVFSSERRADGQTDIYRVRPDGKDVELLVATDAVDDIGSLSPDGTKLVYVSTSINHTANVFVMDLKARKSWNVTGSDETVGNKASPHGFFRPSWSPNGEWIAMSSDRNTGWTGHSNGTGWEHTQLLGLYIVRPDGRDFRAVVTDPAYSLGTPKWSPDGRRLSYSNMTLENTYNAHSFAGVVPGVVSQIYSVDVATGKDIKQLTHGDVLVQSQSYIGNTTNVGYIIKSALSGSVAYTHPDMAHKDFTGTVRNPSWDPTGKKIVYEVPNWTIRKRGKPLYSWDSEWEYRFSDDFPTLNYKTGRMAISAVQTPGPLNGNGSVVTSWGNFSDTVDSFDSTSSGNQTIAELLSTGLSGAFQPTFSPDGSQIAVGLGVWFFDRVLYPGQIYLANTNGTGHKTLTDNLLNVGFPSFSPDGTKIVYRAWNFTWGPLGLHILDLTTGKTNQLTNGWDNTPGWSPDGKSIVFARQSNWTTEYGGRWYADRFDVYTINPDGTHLKRLTASDANDAHPVWTHDNRIMYGSGMHGFRDECAIYESTFQPYGAIMIMNRDGSNKTVLTDSLWEDAMPLYVPNEFLG</sequence>
<evidence type="ECO:0000256" key="1">
    <source>
        <dbReference type="SAM" id="SignalP"/>
    </source>
</evidence>
<dbReference type="Pfam" id="PF07676">
    <property type="entry name" value="PD40"/>
    <property type="match status" value="6"/>
</dbReference>
<proteinExistence type="predicted"/>
<dbReference type="Gene3D" id="2.120.10.30">
    <property type="entry name" value="TolB, C-terminal domain"/>
    <property type="match status" value="3"/>
</dbReference>
<accession>A0ABQ0LDS2</accession>
<dbReference type="InterPro" id="IPR011042">
    <property type="entry name" value="6-blade_b-propeller_TolB-like"/>
</dbReference>
<evidence type="ECO:0000313" key="2">
    <source>
        <dbReference type="EMBL" id="GAT49280.1"/>
    </source>
</evidence>
<keyword evidence="3" id="KW-1185">Reference proteome</keyword>
<feature type="signal peptide" evidence="1">
    <location>
        <begin position="1"/>
        <end position="20"/>
    </location>
</feature>